<name>A0A1G7AZ86_9BACI</name>
<gene>
    <name evidence="2" type="ORF">SAMN04487767_11647</name>
</gene>
<accession>A0A1G7AZ86</accession>
<dbReference type="GO" id="GO:0005737">
    <property type="term" value="C:cytoplasm"/>
    <property type="evidence" value="ECO:0007669"/>
    <property type="project" value="TreeGrafter"/>
</dbReference>
<organism evidence="2 3">
    <name type="scientific">Bacillus wiedmannii</name>
    <dbReference type="NCBI Taxonomy" id="1890302"/>
    <lineage>
        <taxon>Bacteria</taxon>
        <taxon>Bacillati</taxon>
        <taxon>Bacillota</taxon>
        <taxon>Bacilli</taxon>
        <taxon>Bacillales</taxon>
        <taxon>Bacillaceae</taxon>
        <taxon>Bacillus</taxon>
        <taxon>Bacillus cereus group</taxon>
    </lineage>
</organism>
<evidence type="ECO:0000256" key="1">
    <source>
        <dbReference type="ARBA" id="ARBA00008903"/>
    </source>
</evidence>
<comment type="similarity">
    <text evidence="1">Belongs to the ornithine cyclodeaminase/mu-crystallin family.</text>
</comment>
<dbReference type="AlphaFoldDB" id="A0A1G7AZ86"/>
<dbReference type="EMBL" id="FMZR01000016">
    <property type="protein sequence ID" value="SDE19325.1"/>
    <property type="molecule type" value="Genomic_DNA"/>
</dbReference>
<proteinExistence type="inferred from homology"/>
<reference evidence="3" key="1">
    <citation type="submission" date="2016-10" db="EMBL/GenBank/DDBJ databases">
        <authorList>
            <person name="Varghese N."/>
        </authorList>
    </citation>
    <scope>NUCLEOTIDE SEQUENCE [LARGE SCALE GENOMIC DNA]</scope>
    <source>
        <strain evidence="3">KPR-7A</strain>
    </source>
</reference>
<protein>
    <submittedName>
        <fullName evidence="2">Ornithine cyclodeaminase</fullName>
    </submittedName>
</protein>
<dbReference type="SUPFAM" id="SSF51735">
    <property type="entry name" value="NAD(P)-binding Rossmann-fold domains"/>
    <property type="match status" value="1"/>
</dbReference>
<dbReference type="PANTHER" id="PTHR13812">
    <property type="entry name" value="KETIMINE REDUCTASE MU-CRYSTALLIN"/>
    <property type="match status" value="1"/>
</dbReference>
<dbReference type="Gene3D" id="3.30.1780.10">
    <property type="entry name" value="ornithine cyclodeaminase, domain 1"/>
    <property type="match status" value="1"/>
</dbReference>
<dbReference type="PIRSF" id="PIRSF001439">
    <property type="entry name" value="CryM"/>
    <property type="match status" value="1"/>
</dbReference>
<dbReference type="InterPro" id="IPR036291">
    <property type="entry name" value="NAD(P)-bd_dom_sf"/>
</dbReference>
<dbReference type="RefSeq" id="WP_080483087.1">
    <property type="nucleotide sequence ID" value="NZ_FMZR01000016.1"/>
</dbReference>
<evidence type="ECO:0000313" key="3">
    <source>
        <dbReference type="Proteomes" id="UP000183507"/>
    </source>
</evidence>
<dbReference type="InterPro" id="IPR003462">
    <property type="entry name" value="ODC_Mu_crystall"/>
</dbReference>
<dbReference type="Pfam" id="PF02423">
    <property type="entry name" value="OCD_Mu_crystall"/>
    <property type="match status" value="1"/>
</dbReference>
<dbReference type="InterPro" id="IPR023401">
    <property type="entry name" value="ODC_N"/>
</dbReference>
<dbReference type="GO" id="GO:0016491">
    <property type="term" value="F:oxidoreductase activity"/>
    <property type="evidence" value="ECO:0007669"/>
    <property type="project" value="UniProtKB-ARBA"/>
</dbReference>
<dbReference type="PANTHER" id="PTHR13812:SF19">
    <property type="entry name" value="KETIMINE REDUCTASE MU-CRYSTALLIN"/>
    <property type="match status" value="1"/>
</dbReference>
<dbReference type="FunFam" id="3.40.50.720:FF:000311">
    <property type="entry name" value="Ornithine cyclodeaminase"/>
    <property type="match status" value="1"/>
</dbReference>
<evidence type="ECO:0000313" key="2">
    <source>
        <dbReference type="EMBL" id="SDE19325.1"/>
    </source>
</evidence>
<dbReference type="Proteomes" id="UP000183507">
    <property type="component" value="Unassembled WGS sequence"/>
</dbReference>
<sequence length="331" mass="36792">MNMMKTSLLSKSDVKSLLTMKDALESVRQSYMAYNQNKVTQPPIMSIDIPDHNGEVDIKASYSRKDEVICIKAAVGFWDNPKRYQLPTGLAFITLYDARNGLPLCIMDGTYITRYRTAAAGGVSAQVLARPDSRIVGVIGSGEQARMQVMALKEVLPIELVKVWSRSEKQRGHYKQEMEALLGITALACDTPEEAVNNVDVVVTTTPSKEPIVRNEWIQPGTHIIAIGADMEGKQEIEARIFARAKVVVDHLVECMKRGETQNPIRSNLIQQSDIHAEIGEILLSRKAGRVNHDEITLFDSTGMSIQDSIMACMIYKKATEMGMGTHFSFI</sequence>
<dbReference type="Gene3D" id="3.40.50.720">
    <property type="entry name" value="NAD(P)-binding Rossmann-like Domain"/>
    <property type="match status" value="1"/>
</dbReference>
<dbReference type="GO" id="GO:0019752">
    <property type="term" value="P:carboxylic acid metabolic process"/>
    <property type="evidence" value="ECO:0007669"/>
    <property type="project" value="UniProtKB-ARBA"/>
</dbReference>